<feature type="domain" description="DUF985" evidence="1">
    <location>
        <begin position="12"/>
        <end position="67"/>
    </location>
</feature>
<dbReference type="InterPro" id="IPR039935">
    <property type="entry name" value="YML079W-like"/>
</dbReference>
<dbReference type="CDD" id="cd06121">
    <property type="entry name" value="cupin_YML079wp"/>
    <property type="match status" value="1"/>
</dbReference>
<dbReference type="InterPro" id="IPR011051">
    <property type="entry name" value="RmlC_Cupin_sf"/>
</dbReference>
<dbReference type="EMBL" id="LWDG02000020">
    <property type="protein sequence ID" value="KAE8271388.1"/>
    <property type="molecule type" value="Genomic_DNA"/>
</dbReference>
<dbReference type="SUPFAM" id="SSF51182">
    <property type="entry name" value="RmlC-like cupins"/>
    <property type="match status" value="2"/>
</dbReference>
<dbReference type="PANTHER" id="PTHR33387:SF3">
    <property type="entry name" value="DUF985 DOMAIN-CONTAINING PROTEIN"/>
    <property type="match status" value="1"/>
</dbReference>
<evidence type="ECO:0000313" key="3">
    <source>
        <dbReference type="Proteomes" id="UP000078113"/>
    </source>
</evidence>
<name>A0A8X7NE50_9BASI</name>
<sequence length="234" mass="26158">MSLTQSTQTNSDLIKTLKLEPHPEGGYFTMGWLGEQKVPTPFVDNAPSRNLASTIYYLLALRPSSVVEQDAAALEGSELAVSVKSEDGSSKRLKWSPHTAVFHNNRSATMHLHHAGRARYTLIEAFPLPGQRPRIKEVVVGTDSERGEVRQLLVEGGDEGWWKMSEILEEDIPKDSEGDEALERVGCLISEVVIPAFDWADHQYMREADLRRLFEDDEASIARFLPHVGCDEDA</sequence>
<dbReference type="Gene3D" id="2.60.120.10">
    <property type="entry name" value="Jelly Rolls"/>
    <property type="match status" value="1"/>
</dbReference>
<protein>
    <recommendedName>
        <fullName evidence="1">DUF985 domain-containing protein</fullName>
    </recommendedName>
</protein>
<dbReference type="AlphaFoldDB" id="A0A8X7NE50"/>
<evidence type="ECO:0000313" key="2">
    <source>
        <dbReference type="EMBL" id="KAE8271388.1"/>
    </source>
</evidence>
<dbReference type="Pfam" id="PF06172">
    <property type="entry name" value="Cupin_5"/>
    <property type="match status" value="2"/>
</dbReference>
<reference evidence="2" key="2">
    <citation type="journal article" date="2019" name="IMA Fungus">
        <title>Genome sequencing and comparison of five Tilletia species to identify candidate genes for the detection of regulated species infecting wheat.</title>
        <authorList>
            <person name="Nguyen H.D.T."/>
            <person name="Sultana T."/>
            <person name="Kesanakurti P."/>
            <person name="Hambleton S."/>
        </authorList>
    </citation>
    <scope>NUCLEOTIDE SEQUENCE</scope>
    <source>
        <strain evidence="2">DAOMC 236422</strain>
    </source>
</reference>
<keyword evidence="3" id="KW-1185">Reference proteome</keyword>
<evidence type="ECO:0000259" key="1">
    <source>
        <dbReference type="Pfam" id="PF06172"/>
    </source>
</evidence>
<accession>A0A8X7NE50</accession>
<gene>
    <name evidence="2" type="ORF">A4X09_0g952</name>
</gene>
<comment type="caution">
    <text evidence="2">The sequence shown here is derived from an EMBL/GenBank/DDBJ whole genome shotgun (WGS) entry which is preliminary data.</text>
</comment>
<reference evidence="2" key="1">
    <citation type="submission" date="2016-04" db="EMBL/GenBank/DDBJ databases">
        <authorList>
            <person name="Nguyen H.D."/>
            <person name="Samba Siva P."/>
            <person name="Cullis J."/>
            <person name="Levesque C.A."/>
            <person name="Hambleton S."/>
        </authorList>
    </citation>
    <scope>NUCLEOTIDE SEQUENCE</scope>
    <source>
        <strain evidence="2">DAOMC 236422</strain>
    </source>
</reference>
<dbReference type="InterPro" id="IPR014710">
    <property type="entry name" value="RmlC-like_jellyroll"/>
</dbReference>
<dbReference type="InterPro" id="IPR009327">
    <property type="entry name" value="Cupin_DUF985"/>
</dbReference>
<dbReference type="Proteomes" id="UP000078113">
    <property type="component" value="Unassembled WGS sequence"/>
</dbReference>
<organism evidence="2 3">
    <name type="scientific">Tilletia walkeri</name>
    <dbReference type="NCBI Taxonomy" id="117179"/>
    <lineage>
        <taxon>Eukaryota</taxon>
        <taxon>Fungi</taxon>
        <taxon>Dikarya</taxon>
        <taxon>Basidiomycota</taxon>
        <taxon>Ustilaginomycotina</taxon>
        <taxon>Exobasidiomycetes</taxon>
        <taxon>Tilletiales</taxon>
        <taxon>Tilletiaceae</taxon>
        <taxon>Tilletia</taxon>
    </lineage>
</organism>
<proteinExistence type="predicted"/>
<dbReference type="PANTHER" id="PTHR33387">
    <property type="entry name" value="RMLC-LIKE JELLY ROLL FOLD PROTEIN"/>
    <property type="match status" value="1"/>
</dbReference>
<feature type="domain" description="DUF985" evidence="1">
    <location>
        <begin position="99"/>
        <end position="204"/>
    </location>
</feature>